<dbReference type="GO" id="GO:0008410">
    <property type="term" value="F:CoA-transferase activity"/>
    <property type="evidence" value="ECO:0007669"/>
    <property type="project" value="TreeGrafter"/>
</dbReference>
<dbReference type="InterPro" id="IPR023606">
    <property type="entry name" value="CoA-Trfase_III_dom_1_sf"/>
</dbReference>
<organism evidence="2 3">
    <name type="scientific">Pseudooceanicola pacificus</name>
    <dbReference type="NCBI Taxonomy" id="2676438"/>
    <lineage>
        <taxon>Bacteria</taxon>
        <taxon>Pseudomonadati</taxon>
        <taxon>Pseudomonadota</taxon>
        <taxon>Alphaproteobacteria</taxon>
        <taxon>Rhodobacterales</taxon>
        <taxon>Paracoccaceae</taxon>
        <taxon>Pseudooceanicola</taxon>
    </lineage>
</organism>
<keyword evidence="1 2" id="KW-0808">Transferase</keyword>
<dbReference type="InterPro" id="IPR050483">
    <property type="entry name" value="CoA-transferase_III_domain"/>
</dbReference>
<reference evidence="2 3" key="1">
    <citation type="submission" date="2019-11" db="EMBL/GenBank/DDBJ databases">
        <title>Pseudooceanicola pacifica sp. nov., isolated from deep-sea sediment of the Pacific Ocean.</title>
        <authorList>
            <person name="Lyu L."/>
        </authorList>
    </citation>
    <scope>NUCLEOTIDE SEQUENCE [LARGE SCALE GENOMIC DNA]</scope>
    <source>
        <strain evidence="2 3">216_PA32_1</strain>
    </source>
</reference>
<accession>A0A844W5Q5</accession>
<dbReference type="InterPro" id="IPR044855">
    <property type="entry name" value="CoA-Trfase_III_dom3_sf"/>
</dbReference>
<name>A0A844W5Q5_9RHOB</name>
<gene>
    <name evidence="2" type="ORF">GLS40_08960</name>
</gene>
<dbReference type="EMBL" id="WNXQ01000004">
    <property type="protein sequence ID" value="MWB78151.1"/>
    <property type="molecule type" value="Genomic_DNA"/>
</dbReference>
<dbReference type="Pfam" id="PF02515">
    <property type="entry name" value="CoA_transf_3"/>
    <property type="match status" value="1"/>
</dbReference>
<dbReference type="AlphaFoldDB" id="A0A844W5Q5"/>
<dbReference type="PANTHER" id="PTHR48207:SF3">
    <property type="entry name" value="SUCCINATE--HYDROXYMETHYLGLUTARATE COA-TRANSFERASE"/>
    <property type="match status" value="1"/>
</dbReference>
<dbReference type="InterPro" id="IPR003673">
    <property type="entry name" value="CoA-Trfase_fam_III"/>
</dbReference>
<dbReference type="RefSeq" id="WP_160382418.1">
    <property type="nucleotide sequence ID" value="NZ_WNXQ01000004.1"/>
</dbReference>
<protein>
    <submittedName>
        <fullName evidence="2">CoA transferase</fullName>
    </submittedName>
</protein>
<comment type="caution">
    <text evidence="2">The sequence shown here is derived from an EMBL/GenBank/DDBJ whole genome shotgun (WGS) entry which is preliminary data.</text>
</comment>
<evidence type="ECO:0000313" key="2">
    <source>
        <dbReference type="EMBL" id="MWB78151.1"/>
    </source>
</evidence>
<dbReference type="Gene3D" id="3.40.50.10540">
    <property type="entry name" value="Crotonobetainyl-coa:carnitine coa-transferase, domain 1"/>
    <property type="match status" value="1"/>
</dbReference>
<sequence length="399" mass="42477">MTETTLPCTGIRVLDLSRVLAGPFAGAILADLGADVIHVEHPDQIDETRRWPPVKGEYSGANTALNHSKRSIALDLGTDAGRALLLRLAAGADVLIENFRHGGMDRLGLGRAELTRANPGLIHCSVRAHPTGTRDERLPGYEATMQAYSGVMSLTGEPDGDPVRCGPSVLDLSTGMASAVAVLAALRQRDRTGEGSYVEPALLRSAVNLMNFQIASYSLGGSVPQRYGSGHISLVPYGTFHTRTGPILLAASNDRLFARLWSVLDRGRGEAAPWPTLAERVANRHAVNARLAVLAAEWDRDALSAALEEQGVPSAPVQTLPELLEDRSLAEAGVVDPMVLPDGTDLLLPGPIFGGDLPRRTRSLAPRLGEHTAEVLRDFGLTAEEVEHMADGGALPGFR</sequence>
<evidence type="ECO:0000313" key="3">
    <source>
        <dbReference type="Proteomes" id="UP000443843"/>
    </source>
</evidence>
<dbReference type="SUPFAM" id="SSF89796">
    <property type="entry name" value="CoA-transferase family III (CaiB/BaiF)"/>
    <property type="match status" value="1"/>
</dbReference>
<dbReference type="PANTHER" id="PTHR48207">
    <property type="entry name" value="SUCCINATE--HYDROXYMETHYLGLUTARATE COA-TRANSFERASE"/>
    <property type="match status" value="1"/>
</dbReference>
<proteinExistence type="predicted"/>
<evidence type="ECO:0000256" key="1">
    <source>
        <dbReference type="ARBA" id="ARBA00022679"/>
    </source>
</evidence>
<keyword evidence="3" id="KW-1185">Reference proteome</keyword>
<dbReference type="Proteomes" id="UP000443843">
    <property type="component" value="Unassembled WGS sequence"/>
</dbReference>
<dbReference type="Gene3D" id="3.30.1540.10">
    <property type="entry name" value="formyl-coa transferase, domain 3"/>
    <property type="match status" value="1"/>
</dbReference>